<evidence type="ECO:0000256" key="1">
    <source>
        <dbReference type="SAM" id="MobiDB-lite"/>
    </source>
</evidence>
<dbReference type="Proteomes" id="UP001497516">
    <property type="component" value="Chromosome 8"/>
</dbReference>
<evidence type="ECO:0000313" key="2">
    <source>
        <dbReference type="EMBL" id="CAL1407863.1"/>
    </source>
</evidence>
<dbReference type="EMBL" id="OZ034821">
    <property type="protein sequence ID" value="CAL1407863.1"/>
    <property type="molecule type" value="Genomic_DNA"/>
</dbReference>
<accession>A0AAV2GDD2</accession>
<name>A0AAV2GDD2_9ROSI</name>
<proteinExistence type="predicted"/>
<dbReference type="AlphaFoldDB" id="A0AAV2GDD2"/>
<organism evidence="2 3">
    <name type="scientific">Linum trigynum</name>
    <dbReference type="NCBI Taxonomy" id="586398"/>
    <lineage>
        <taxon>Eukaryota</taxon>
        <taxon>Viridiplantae</taxon>
        <taxon>Streptophyta</taxon>
        <taxon>Embryophyta</taxon>
        <taxon>Tracheophyta</taxon>
        <taxon>Spermatophyta</taxon>
        <taxon>Magnoliopsida</taxon>
        <taxon>eudicotyledons</taxon>
        <taxon>Gunneridae</taxon>
        <taxon>Pentapetalae</taxon>
        <taxon>rosids</taxon>
        <taxon>fabids</taxon>
        <taxon>Malpighiales</taxon>
        <taxon>Linaceae</taxon>
        <taxon>Linum</taxon>
    </lineage>
</organism>
<feature type="region of interest" description="Disordered" evidence="1">
    <location>
        <begin position="75"/>
        <end position="97"/>
    </location>
</feature>
<reference evidence="2 3" key="1">
    <citation type="submission" date="2024-04" db="EMBL/GenBank/DDBJ databases">
        <authorList>
            <person name="Fracassetti M."/>
        </authorList>
    </citation>
    <scope>NUCLEOTIDE SEQUENCE [LARGE SCALE GENOMIC DNA]</scope>
</reference>
<sequence length="97" mass="10133">MISPGDGYLPFGGIVTTLLANININISGFRSQSPTIHLSARNVLACLGFQVPPSPTRTPLRAPANLGLFFALNDSSSESSDEELEADPSSPVPGPPQ</sequence>
<protein>
    <submittedName>
        <fullName evidence="2">Uncharacterized protein</fullName>
    </submittedName>
</protein>
<keyword evidence="3" id="KW-1185">Reference proteome</keyword>
<evidence type="ECO:0000313" key="3">
    <source>
        <dbReference type="Proteomes" id="UP001497516"/>
    </source>
</evidence>
<gene>
    <name evidence="2" type="ORF">LTRI10_LOCUS47503</name>
</gene>